<comment type="caution">
    <text evidence="1">The sequence shown here is derived from an EMBL/GenBank/DDBJ whole genome shotgun (WGS) entry which is preliminary data.</text>
</comment>
<gene>
    <name evidence="1" type="ORF">F4821DRAFT_239893</name>
</gene>
<evidence type="ECO:0000313" key="1">
    <source>
        <dbReference type="EMBL" id="KAI6085707.1"/>
    </source>
</evidence>
<keyword evidence="1" id="KW-0808">Transferase</keyword>
<keyword evidence="1" id="KW-0489">Methyltransferase</keyword>
<accession>A0ACC0CZD8</accession>
<evidence type="ECO:0000313" key="2">
    <source>
        <dbReference type="Proteomes" id="UP001497680"/>
    </source>
</evidence>
<reference evidence="1 2" key="1">
    <citation type="journal article" date="2022" name="New Phytol.">
        <title>Ecological generalism drives hyperdiversity of secondary metabolite gene clusters in xylarialean endophytes.</title>
        <authorList>
            <person name="Franco M.E.E."/>
            <person name="Wisecaver J.H."/>
            <person name="Arnold A.E."/>
            <person name="Ju Y.M."/>
            <person name="Slot J.C."/>
            <person name="Ahrendt S."/>
            <person name="Moore L.P."/>
            <person name="Eastman K.E."/>
            <person name="Scott K."/>
            <person name="Konkel Z."/>
            <person name="Mondo S.J."/>
            <person name="Kuo A."/>
            <person name="Hayes R.D."/>
            <person name="Haridas S."/>
            <person name="Andreopoulos B."/>
            <person name="Riley R."/>
            <person name="LaButti K."/>
            <person name="Pangilinan J."/>
            <person name="Lipzen A."/>
            <person name="Amirebrahimi M."/>
            <person name="Yan J."/>
            <person name="Adam C."/>
            <person name="Keymanesh K."/>
            <person name="Ng V."/>
            <person name="Louie K."/>
            <person name="Northen T."/>
            <person name="Drula E."/>
            <person name="Henrissat B."/>
            <person name="Hsieh H.M."/>
            <person name="Youens-Clark K."/>
            <person name="Lutzoni F."/>
            <person name="Miadlikowska J."/>
            <person name="Eastwood D.C."/>
            <person name="Hamelin R.C."/>
            <person name="Grigoriev I.V."/>
            <person name="U'Ren J.M."/>
        </authorList>
    </citation>
    <scope>NUCLEOTIDE SEQUENCE [LARGE SCALE GENOMIC DNA]</scope>
    <source>
        <strain evidence="1 2">ER1909</strain>
    </source>
</reference>
<sequence length="298" mass="33530">MASTQQKELQKLYGSISNISDEELERAVVDSERIMRAPAGLLLAQAGLDGSTTRPFSLLDNACGVGPIMAHLQDNIDMKVLSESKIVCADLNGNLVDMVKRRVTKYGWVNIKTAIVDAQNSGFSDQSFSHVTINFAMHIIPKPEDVLQDTMRILKPGGVFAMTVWHKDNKGWVTDLRSCFEALPFDAPLPDPLPMAIHGKHQWTDPEGVEKELRDAGFENVRVETVPLVTRVHSAEDYLSTYGMMKDWMVNTHWSEESKLKAKDMLDEHIVRHLKERHGDQGWDLHWTAVLATCQKPE</sequence>
<keyword evidence="2" id="KW-1185">Reference proteome</keyword>
<name>A0ACC0CZD8_9PEZI</name>
<organism evidence="1 2">
    <name type="scientific">Hypoxylon rubiginosum</name>
    <dbReference type="NCBI Taxonomy" id="110542"/>
    <lineage>
        <taxon>Eukaryota</taxon>
        <taxon>Fungi</taxon>
        <taxon>Dikarya</taxon>
        <taxon>Ascomycota</taxon>
        <taxon>Pezizomycotina</taxon>
        <taxon>Sordariomycetes</taxon>
        <taxon>Xylariomycetidae</taxon>
        <taxon>Xylariales</taxon>
        <taxon>Hypoxylaceae</taxon>
        <taxon>Hypoxylon</taxon>
    </lineage>
</organism>
<protein>
    <submittedName>
        <fullName evidence="1">S-adenosyl-L-methionine-dependent methyltransferase</fullName>
    </submittedName>
</protein>
<proteinExistence type="predicted"/>
<dbReference type="EMBL" id="MU394322">
    <property type="protein sequence ID" value="KAI6085707.1"/>
    <property type="molecule type" value="Genomic_DNA"/>
</dbReference>
<dbReference type="Proteomes" id="UP001497680">
    <property type="component" value="Unassembled WGS sequence"/>
</dbReference>